<feature type="compositionally biased region" description="Low complexity" evidence="6">
    <location>
        <begin position="555"/>
        <end position="569"/>
    </location>
</feature>
<dbReference type="AlphaFoldDB" id="A0A9X2G7G4"/>
<evidence type="ECO:0000256" key="6">
    <source>
        <dbReference type="SAM" id="MobiDB-lite"/>
    </source>
</evidence>
<dbReference type="GO" id="GO:0022904">
    <property type="term" value="P:respiratory electron transport chain"/>
    <property type="evidence" value="ECO:0007669"/>
    <property type="project" value="InterPro"/>
</dbReference>
<comment type="catalytic activity">
    <reaction evidence="4">
        <text>a quinol + 2 Fe(III)-[cytochrome c](out) = a quinone + 2 Fe(II)-[cytochrome c](out) + 2 H(+)(out)</text>
        <dbReference type="Rhea" id="RHEA:11484"/>
        <dbReference type="Rhea" id="RHEA-COMP:10350"/>
        <dbReference type="Rhea" id="RHEA-COMP:14399"/>
        <dbReference type="ChEBI" id="CHEBI:15378"/>
        <dbReference type="ChEBI" id="CHEBI:24646"/>
        <dbReference type="ChEBI" id="CHEBI:29033"/>
        <dbReference type="ChEBI" id="CHEBI:29034"/>
        <dbReference type="ChEBI" id="CHEBI:132124"/>
        <dbReference type="EC" id="7.1.1.8"/>
    </reaction>
</comment>
<evidence type="ECO:0000256" key="4">
    <source>
        <dbReference type="ARBA" id="ARBA00029351"/>
    </source>
</evidence>
<evidence type="ECO:0000259" key="8">
    <source>
        <dbReference type="PROSITE" id="PS51002"/>
    </source>
</evidence>
<dbReference type="PANTHER" id="PTHR19271">
    <property type="entry name" value="CYTOCHROME B"/>
    <property type="match status" value="1"/>
</dbReference>
<feature type="transmembrane region" description="Helical" evidence="7">
    <location>
        <begin position="27"/>
        <end position="50"/>
    </location>
</feature>
<feature type="transmembrane region" description="Helical" evidence="7">
    <location>
        <begin position="353"/>
        <end position="374"/>
    </location>
</feature>
<feature type="domain" description="Cytochrome b/b6 N-terminal region profile" evidence="8">
    <location>
        <begin position="1"/>
        <end position="223"/>
    </location>
</feature>
<dbReference type="InterPro" id="IPR005797">
    <property type="entry name" value="Cyt_b/b6_N"/>
</dbReference>
<dbReference type="Gene3D" id="1.20.810.10">
    <property type="entry name" value="Cytochrome Bc1 Complex, Chain C"/>
    <property type="match status" value="1"/>
</dbReference>
<keyword evidence="7" id="KW-0472">Membrane</keyword>
<dbReference type="InterPro" id="IPR016174">
    <property type="entry name" value="Di-haem_cyt_TM"/>
</dbReference>
<comment type="caution">
    <text evidence="9">The sequence shown here is derived from an EMBL/GenBank/DDBJ whole genome shotgun (WGS) entry which is preliminary data.</text>
</comment>
<evidence type="ECO:0000256" key="5">
    <source>
        <dbReference type="ARBA" id="ARBA00029568"/>
    </source>
</evidence>
<reference evidence="9" key="1">
    <citation type="submission" date="2022-06" db="EMBL/GenBank/DDBJ databases">
        <title>Genomic Encyclopedia of Archaeal and Bacterial Type Strains, Phase II (KMG-II): from individual species to whole genera.</title>
        <authorList>
            <person name="Goeker M."/>
        </authorList>
    </citation>
    <scope>NUCLEOTIDE SEQUENCE</scope>
    <source>
        <strain evidence="9">DSM 26652</strain>
    </source>
</reference>
<comment type="cofactor">
    <cofactor evidence="1">
        <name>heme</name>
        <dbReference type="ChEBI" id="CHEBI:30413"/>
    </cofactor>
</comment>
<dbReference type="Proteomes" id="UP001139493">
    <property type="component" value="Unassembled WGS sequence"/>
</dbReference>
<dbReference type="SUPFAM" id="SSF81342">
    <property type="entry name" value="Transmembrane di-heme cytochromes"/>
    <property type="match status" value="1"/>
</dbReference>
<feature type="transmembrane region" description="Helical" evidence="7">
    <location>
        <begin position="234"/>
        <end position="258"/>
    </location>
</feature>
<evidence type="ECO:0000313" key="9">
    <source>
        <dbReference type="EMBL" id="MCP2266983.1"/>
    </source>
</evidence>
<dbReference type="GO" id="GO:0016491">
    <property type="term" value="F:oxidoreductase activity"/>
    <property type="evidence" value="ECO:0007669"/>
    <property type="project" value="InterPro"/>
</dbReference>
<dbReference type="InterPro" id="IPR027387">
    <property type="entry name" value="Cytb/b6-like_sf"/>
</dbReference>
<evidence type="ECO:0000256" key="2">
    <source>
        <dbReference type="ARBA" id="ARBA00012951"/>
    </source>
</evidence>
<feature type="transmembrane region" description="Helical" evidence="7">
    <location>
        <begin position="304"/>
        <end position="333"/>
    </location>
</feature>
<dbReference type="GO" id="GO:0008121">
    <property type="term" value="F:quinol-cytochrome-c reductase activity"/>
    <property type="evidence" value="ECO:0007669"/>
    <property type="project" value="UniProtKB-EC"/>
</dbReference>
<gene>
    <name evidence="9" type="ORF">APR03_004355</name>
</gene>
<accession>A0A9X2G7G4</accession>
<protein>
    <recommendedName>
        <fullName evidence="3">Cytochrome bc1 complex cytochrome b subunit</fullName>
        <ecNumber evidence="2">7.1.1.8</ecNumber>
    </recommendedName>
    <alternativeName>
        <fullName evidence="5">Cytochrome bc1 reductase complex subunit QcrB</fullName>
    </alternativeName>
</protein>
<evidence type="ECO:0000313" key="10">
    <source>
        <dbReference type="Proteomes" id="UP001139493"/>
    </source>
</evidence>
<feature type="compositionally biased region" description="Basic and acidic residues" evidence="6">
    <location>
        <begin position="503"/>
        <end position="517"/>
    </location>
</feature>
<keyword evidence="7" id="KW-1133">Transmembrane helix</keyword>
<dbReference type="Pfam" id="PF13631">
    <property type="entry name" value="Cytochrom_B_N_2"/>
    <property type="match status" value="1"/>
</dbReference>
<feature type="compositionally biased region" description="Basic and acidic residues" evidence="6">
    <location>
        <begin position="598"/>
        <end position="612"/>
    </location>
</feature>
<name>A0A9X2G7G4_9MICO</name>
<keyword evidence="7" id="KW-0812">Transmembrane</keyword>
<feature type="transmembrane region" description="Helical" evidence="7">
    <location>
        <begin position="125"/>
        <end position="147"/>
    </location>
</feature>
<feature type="transmembrane region" description="Helical" evidence="7">
    <location>
        <begin position="98"/>
        <end position="119"/>
    </location>
</feature>
<evidence type="ECO:0000256" key="1">
    <source>
        <dbReference type="ARBA" id="ARBA00001971"/>
    </source>
</evidence>
<organism evidence="9 10">
    <name type="scientific">Promicromonospora thailandica</name>
    <dbReference type="NCBI Taxonomy" id="765201"/>
    <lineage>
        <taxon>Bacteria</taxon>
        <taxon>Bacillati</taxon>
        <taxon>Actinomycetota</taxon>
        <taxon>Actinomycetes</taxon>
        <taxon>Micrococcales</taxon>
        <taxon>Promicromonosporaceae</taxon>
        <taxon>Promicromonospora</taxon>
    </lineage>
</organism>
<feature type="transmembrane region" description="Helical" evidence="7">
    <location>
        <begin position="159"/>
        <end position="180"/>
    </location>
</feature>
<feature type="region of interest" description="Disordered" evidence="6">
    <location>
        <begin position="500"/>
        <end position="612"/>
    </location>
</feature>
<dbReference type="SUPFAM" id="SSF81648">
    <property type="entry name" value="a domain/subunit of cytochrome bc1 complex (Ubiquinol-cytochrome c reductase)"/>
    <property type="match status" value="1"/>
</dbReference>
<dbReference type="GO" id="GO:0016020">
    <property type="term" value="C:membrane"/>
    <property type="evidence" value="ECO:0007669"/>
    <property type="project" value="InterPro"/>
</dbReference>
<keyword evidence="10" id="KW-1185">Reference proteome</keyword>
<proteinExistence type="predicted"/>
<dbReference type="EC" id="7.1.1.8" evidence="2"/>
<dbReference type="EMBL" id="JAMTCS010000015">
    <property type="protein sequence ID" value="MCP2266983.1"/>
    <property type="molecule type" value="Genomic_DNA"/>
</dbReference>
<dbReference type="RefSeq" id="WP_253839295.1">
    <property type="nucleotide sequence ID" value="NZ_JAMTCS010000015.1"/>
</dbReference>
<dbReference type="PROSITE" id="PS51002">
    <property type="entry name" value="CYTB_NTER"/>
    <property type="match status" value="1"/>
</dbReference>
<evidence type="ECO:0000256" key="3">
    <source>
        <dbReference type="ARBA" id="ARBA00016116"/>
    </source>
</evidence>
<dbReference type="InterPro" id="IPR036150">
    <property type="entry name" value="Cyt_b/b6_C_sf"/>
</dbReference>
<feature type="transmembrane region" description="Helical" evidence="7">
    <location>
        <begin position="192"/>
        <end position="213"/>
    </location>
</feature>
<evidence type="ECO:0000256" key="7">
    <source>
        <dbReference type="SAM" id="Phobius"/>
    </source>
</evidence>
<dbReference type="PANTHER" id="PTHR19271:SF16">
    <property type="entry name" value="CYTOCHROME B"/>
    <property type="match status" value="1"/>
</dbReference>
<sequence>MPADPGRLRALTARLAARRVHLRWSELFGVVTVACLLVLAVTGVLLATWYTPSNDLVAYDGPYGPLQGATVTEAFASTMRISFEVTGGLLLRQTHHWAALVLPASMIMQLLVTFFTGGFRRPRRVSWVLLVGAFVLALLAGWSGYALPDDMLSGTGLRIVEGVVLSIPFIGTWLTGLMFGGPFPGQIIENLYPVHAVVAPVLLALVLVARAALAVRHGQAEQPPSLRATLGMRLWPDAALRAAGMTGITTAVLVLLGATSTISPVWSYGPASGGEVGAGSQPDWYMGFLDGALRLVPVGWETEWAGWTVTFATLVPLAVVGGYFVLLVVYPWLEAWIDQDRLPHDVLDRPRNVPARTGIGVAGALFYGILWGAASADIVATEFSVSFEAIITTLQVALVVGPPLAFEVTRRICVGLQRKDREVLLHGHETGRIVRLPNGGYVEVHQPASGVERARLGVEVAPTGREARAGVARVVGATPVGAAPVEAAPVAATPVGVGLARDTSARETPESVPEAHRSSRRAGRVTARDRVRGSLGRGFGVGHVVPRTTTEEQTEPQPADGPARPDGAATLDGASRSDRPAEPDWTARPAPPAPAGPPDRRTPTEAAGRDVA</sequence>